<dbReference type="InterPro" id="IPR023214">
    <property type="entry name" value="HAD_sf"/>
</dbReference>
<protein>
    <submittedName>
        <fullName evidence="2">HAD hydrolase family protein</fullName>
    </submittedName>
</protein>
<dbReference type="Pfam" id="PF08282">
    <property type="entry name" value="Hydrolase_3"/>
    <property type="match status" value="1"/>
</dbReference>
<name>A0A7X2TLP7_9FIRM</name>
<proteinExistence type="predicted"/>
<keyword evidence="2" id="KW-0378">Hydrolase</keyword>
<dbReference type="GO" id="GO:0016787">
    <property type="term" value="F:hydrolase activity"/>
    <property type="evidence" value="ECO:0007669"/>
    <property type="project" value="UniProtKB-KW"/>
</dbReference>
<sequence length="27" mass="2955">MENAEDTVKEVADTVTFTNSEDGIAMH</sequence>
<comment type="caution">
    <text evidence="2">The sequence shown here is derived from an EMBL/GenBank/DDBJ whole genome shotgun (WGS) entry which is preliminary data.</text>
</comment>
<dbReference type="RefSeq" id="WP_117523398.1">
    <property type="nucleotide sequence ID" value="NZ_JBQHQP010000010.1"/>
</dbReference>
<feature type="region of interest" description="Disordered" evidence="1">
    <location>
        <begin position="1"/>
        <end position="27"/>
    </location>
</feature>
<dbReference type="Proteomes" id="UP000440513">
    <property type="component" value="Unassembled WGS sequence"/>
</dbReference>
<dbReference type="Gene3D" id="3.40.50.1000">
    <property type="entry name" value="HAD superfamily/HAD-like"/>
    <property type="match status" value="1"/>
</dbReference>
<dbReference type="EMBL" id="VUMS01000008">
    <property type="protein sequence ID" value="MST66175.1"/>
    <property type="molecule type" value="Genomic_DNA"/>
</dbReference>
<evidence type="ECO:0000256" key="1">
    <source>
        <dbReference type="SAM" id="MobiDB-lite"/>
    </source>
</evidence>
<dbReference type="SUPFAM" id="SSF56784">
    <property type="entry name" value="HAD-like"/>
    <property type="match status" value="1"/>
</dbReference>
<keyword evidence="3" id="KW-1185">Reference proteome</keyword>
<reference evidence="2 3" key="1">
    <citation type="submission" date="2019-08" db="EMBL/GenBank/DDBJ databases">
        <title>In-depth cultivation of the pig gut microbiome towards novel bacterial diversity and tailored functional studies.</title>
        <authorList>
            <person name="Wylensek D."/>
            <person name="Hitch T.C.A."/>
            <person name="Clavel T."/>
        </authorList>
    </citation>
    <scope>NUCLEOTIDE SEQUENCE [LARGE SCALE GENOMIC DNA]</scope>
    <source>
        <strain evidence="2 3">BSM-380-WT-5A</strain>
    </source>
</reference>
<organism evidence="2 3">
    <name type="scientific">Oliverpabstia intestinalis</name>
    <dbReference type="NCBI Taxonomy" id="2606633"/>
    <lineage>
        <taxon>Bacteria</taxon>
        <taxon>Bacillati</taxon>
        <taxon>Bacillota</taxon>
        <taxon>Clostridia</taxon>
        <taxon>Lachnospirales</taxon>
        <taxon>Lachnospiraceae</taxon>
        <taxon>Oliverpabstia</taxon>
    </lineage>
</organism>
<evidence type="ECO:0000313" key="3">
    <source>
        <dbReference type="Proteomes" id="UP000440513"/>
    </source>
</evidence>
<accession>A0A7X2TLP7</accession>
<evidence type="ECO:0000313" key="2">
    <source>
        <dbReference type="EMBL" id="MST66175.1"/>
    </source>
</evidence>
<dbReference type="AlphaFoldDB" id="A0A7X2TLP7"/>
<gene>
    <name evidence="2" type="ORF">FYJ57_05405</name>
</gene>
<feature type="compositionally biased region" description="Basic and acidic residues" evidence="1">
    <location>
        <begin position="1"/>
        <end position="12"/>
    </location>
</feature>
<dbReference type="InterPro" id="IPR036412">
    <property type="entry name" value="HAD-like_sf"/>
</dbReference>